<keyword evidence="7" id="KW-0560">Oxidoreductase</keyword>
<evidence type="ECO:0000256" key="8">
    <source>
        <dbReference type="ARBA" id="ARBA00023004"/>
    </source>
</evidence>
<dbReference type="InterPro" id="IPR010376">
    <property type="entry name" value="GBBH-like_N"/>
</dbReference>
<dbReference type="Pfam" id="PF02668">
    <property type="entry name" value="TauD"/>
    <property type="match status" value="1"/>
</dbReference>
<evidence type="ECO:0000256" key="12">
    <source>
        <dbReference type="ARBA" id="ARBA00046008"/>
    </source>
</evidence>
<evidence type="ECO:0000256" key="5">
    <source>
        <dbReference type="ARBA" id="ARBA00022723"/>
    </source>
</evidence>
<evidence type="ECO:0000256" key="10">
    <source>
        <dbReference type="ARBA" id="ARBA00031778"/>
    </source>
</evidence>
<feature type="domain" description="TauD/TfdA-like" evidence="14">
    <location>
        <begin position="162"/>
        <end position="385"/>
    </location>
</feature>
<dbReference type="InterPro" id="IPR003819">
    <property type="entry name" value="TauD/TfdA-like"/>
</dbReference>
<keyword evidence="8" id="KW-0408">Iron</keyword>
<evidence type="ECO:0000256" key="2">
    <source>
        <dbReference type="ARBA" id="ARBA00001961"/>
    </source>
</evidence>
<evidence type="ECO:0000313" key="16">
    <source>
        <dbReference type="EMBL" id="MBP5857761.1"/>
    </source>
</evidence>
<evidence type="ECO:0000256" key="6">
    <source>
        <dbReference type="ARBA" id="ARBA00022964"/>
    </source>
</evidence>
<dbReference type="GO" id="GO:0046872">
    <property type="term" value="F:metal ion binding"/>
    <property type="evidence" value="ECO:0007669"/>
    <property type="project" value="UniProtKB-KW"/>
</dbReference>
<dbReference type="SUPFAM" id="SSF51197">
    <property type="entry name" value="Clavaminate synthase-like"/>
    <property type="match status" value="1"/>
</dbReference>
<evidence type="ECO:0000256" key="13">
    <source>
        <dbReference type="ARBA" id="ARBA00049334"/>
    </source>
</evidence>
<accession>A0A8J7V1G1</accession>
<evidence type="ECO:0000256" key="7">
    <source>
        <dbReference type="ARBA" id="ARBA00023002"/>
    </source>
</evidence>
<dbReference type="RefSeq" id="WP_210682340.1">
    <property type="nucleotide sequence ID" value="NZ_JAGMWN010000005.1"/>
</dbReference>
<comment type="similarity">
    <text evidence="3">Belongs to the gamma-BBH/TMLD family.</text>
</comment>
<dbReference type="EC" id="1.14.11.8" evidence="4"/>
<proteinExistence type="inferred from homology"/>
<dbReference type="AlphaFoldDB" id="A0A8J7V1G1"/>
<comment type="caution">
    <text evidence="16">The sequence shown here is derived from an EMBL/GenBank/DDBJ whole genome shotgun (WGS) entry which is preliminary data.</text>
</comment>
<dbReference type="InterPro" id="IPR042098">
    <property type="entry name" value="TauD-like_sf"/>
</dbReference>
<comment type="cofactor">
    <cofactor evidence="1">
        <name>Fe(2+)</name>
        <dbReference type="ChEBI" id="CHEBI:29033"/>
    </cofactor>
</comment>
<comment type="function">
    <text evidence="12">Converts trimethyllysine (TML) into hydroxytrimethyllysine (HTML).</text>
</comment>
<protein>
    <recommendedName>
        <fullName evidence="4">trimethyllysine dioxygenase</fullName>
        <ecNumber evidence="4">1.14.11.8</ecNumber>
    </recommendedName>
    <alternativeName>
        <fullName evidence="10">Epsilon-trimethyllysine 2-oxoglutarate dioxygenase</fullName>
    </alternativeName>
    <alternativeName>
        <fullName evidence="9">TML hydroxylase</fullName>
    </alternativeName>
    <alternativeName>
        <fullName evidence="11">TML-alpha-ketoglutarate dioxygenase</fullName>
    </alternativeName>
</protein>
<sequence>MLAGNILVSETDRADRTGGEIAENVRIAAVEARGDHMVLLWRDHPDGRRESRFHHFWLRGNCRCVECLHPHTWERTVDSFVIDPAIAPMEQSVVEEGAALRLIWSDGHETRLGAGWLAAKDYDGAGHLANKRPVRTWDAADLRAAMPEHTHDAYMADDAVLHAMLVDLRERGLAILRGVPTREGAVMDVARRISFLRETNFGVNFQVENKPDPNNVAYTALELKAHTDLPNREMPPGIQFLHCHLSEAPGGESLLVDGFRAAERLRADAPEAFDRLTRHAIPFRFVDGGEDIRWRAPTIALDPDGDLMEVRYHDALTAPLNVPFDDMTPLRDALRRFTEILRDPAMELRLRLGPGDLIAFHNRRVLHGRGAFDPNAGRRKLEGCYVDCDDAWSRLRVLERG</sequence>
<evidence type="ECO:0000313" key="17">
    <source>
        <dbReference type="Proteomes" id="UP000672602"/>
    </source>
</evidence>
<dbReference type="PANTHER" id="PTHR10696:SF51">
    <property type="entry name" value="TRIMETHYLLYSINE DIOXYGENASE, MITOCHONDRIAL"/>
    <property type="match status" value="1"/>
</dbReference>
<keyword evidence="17" id="KW-1185">Reference proteome</keyword>
<dbReference type="PANTHER" id="PTHR10696">
    <property type="entry name" value="GAMMA-BUTYROBETAINE HYDROXYLASE-RELATED"/>
    <property type="match status" value="1"/>
</dbReference>
<evidence type="ECO:0000256" key="3">
    <source>
        <dbReference type="ARBA" id="ARBA00008654"/>
    </source>
</evidence>
<evidence type="ECO:0000256" key="11">
    <source>
        <dbReference type="ARBA" id="ARBA00032283"/>
    </source>
</evidence>
<dbReference type="FunFam" id="3.30.2020.30:FF:000002">
    <property type="entry name" value="Putative gamma-butyrobetaine dioxygenase"/>
    <property type="match status" value="1"/>
</dbReference>
<dbReference type="Gene3D" id="3.30.2020.30">
    <property type="match status" value="1"/>
</dbReference>
<gene>
    <name evidence="16" type="ORF">KAJ83_12140</name>
</gene>
<keyword evidence="6 16" id="KW-0223">Dioxygenase</keyword>
<evidence type="ECO:0000256" key="9">
    <source>
        <dbReference type="ARBA" id="ARBA00030363"/>
    </source>
</evidence>
<evidence type="ECO:0000256" key="4">
    <source>
        <dbReference type="ARBA" id="ARBA00012267"/>
    </source>
</evidence>
<dbReference type="Proteomes" id="UP000672602">
    <property type="component" value="Unassembled WGS sequence"/>
</dbReference>
<dbReference type="EMBL" id="JAGMWN010000005">
    <property type="protein sequence ID" value="MBP5857761.1"/>
    <property type="molecule type" value="Genomic_DNA"/>
</dbReference>
<evidence type="ECO:0000259" key="14">
    <source>
        <dbReference type="Pfam" id="PF02668"/>
    </source>
</evidence>
<comment type="catalytic activity">
    <reaction evidence="13">
        <text>N(6),N(6),N(6)-trimethyl-L-lysine + 2-oxoglutarate + O2 = (3S)-3-hydroxy-N(6),N(6),N(6)-trimethyl-L-lysine + succinate + CO2</text>
        <dbReference type="Rhea" id="RHEA:14181"/>
        <dbReference type="ChEBI" id="CHEBI:15379"/>
        <dbReference type="ChEBI" id="CHEBI:16526"/>
        <dbReference type="ChEBI" id="CHEBI:16810"/>
        <dbReference type="ChEBI" id="CHEBI:30031"/>
        <dbReference type="ChEBI" id="CHEBI:58100"/>
        <dbReference type="ChEBI" id="CHEBI:141499"/>
        <dbReference type="EC" id="1.14.11.8"/>
    </reaction>
</comment>
<dbReference type="GO" id="GO:0045329">
    <property type="term" value="P:carnitine biosynthetic process"/>
    <property type="evidence" value="ECO:0007669"/>
    <property type="project" value="TreeGrafter"/>
</dbReference>
<keyword evidence="5" id="KW-0479">Metal-binding</keyword>
<evidence type="ECO:0000256" key="1">
    <source>
        <dbReference type="ARBA" id="ARBA00001954"/>
    </source>
</evidence>
<dbReference type="GO" id="GO:0050353">
    <property type="term" value="F:trimethyllysine dioxygenase activity"/>
    <property type="evidence" value="ECO:0007669"/>
    <property type="project" value="UniProtKB-EC"/>
</dbReference>
<evidence type="ECO:0000259" key="15">
    <source>
        <dbReference type="Pfam" id="PF06155"/>
    </source>
</evidence>
<reference evidence="16" key="1">
    <citation type="submission" date="2021-04" db="EMBL/GenBank/DDBJ databases">
        <authorList>
            <person name="Zhang D.-C."/>
        </authorList>
    </citation>
    <scope>NUCLEOTIDE SEQUENCE</scope>
    <source>
        <strain evidence="16">CGMCC 1.15697</strain>
    </source>
</reference>
<dbReference type="InterPro" id="IPR038492">
    <property type="entry name" value="GBBH-like_N_sf"/>
</dbReference>
<comment type="cofactor">
    <cofactor evidence="2">
        <name>L-ascorbate</name>
        <dbReference type="ChEBI" id="CHEBI:38290"/>
    </cofactor>
</comment>
<feature type="domain" description="Gamma-butyrobetaine hydroxylase-like N-terminal" evidence="15">
    <location>
        <begin position="35"/>
        <end position="111"/>
    </location>
</feature>
<dbReference type="FunFam" id="3.60.130.10:FF:000001">
    <property type="entry name" value="Trimethyllysine dioxygenase, mitochondrial"/>
    <property type="match status" value="1"/>
</dbReference>
<dbReference type="Pfam" id="PF06155">
    <property type="entry name" value="GBBH-like_N"/>
    <property type="match status" value="1"/>
</dbReference>
<dbReference type="InterPro" id="IPR050411">
    <property type="entry name" value="AlphaKG_dependent_hydroxylases"/>
</dbReference>
<organism evidence="16 17">
    <name type="scientific">Marivibrio halodurans</name>
    <dbReference type="NCBI Taxonomy" id="2039722"/>
    <lineage>
        <taxon>Bacteria</taxon>
        <taxon>Pseudomonadati</taxon>
        <taxon>Pseudomonadota</taxon>
        <taxon>Alphaproteobacteria</taxon>
        <taxon>Rhodospirillales</taxon>
        <taxon>Rhodospirillaceae</taxon>
        <taxon>Marivibrio</taxon>
    </lineage>
</organism>
<dbReference type="CDD" id="cd00250">
    <property type="entry name" value="CAS_like"/>
    <property type="match status" value="1"/>
</dbReference>
<dbReference type="Gene3D" id="3.60.130.10">
    <property type="entry name" value="Clavaminate synthase-like"/>
    <property type="match status" value="1"/>
</dbReference>
<name>A0A8J7V1G1_9PROT</name>